<evidence type="ECO:0000313" key="3">
    <source>
        <dbReference type="Proteomes" id="UP000543598"/>
    </source>
</evidence>
<protein>
    <submittedName>
        <fullName evidence="2">Glycosyltransferase</fullName>
    </submittedName>
</protein>
<dbReference type="EMBL" id="JABEMB010000005">
    <property type="protein sequence ID" value="NNH03392.1"/>
    <property type="molecule type" value="Genomic_DNA"/>
</dbReference>
<keyword evidence="1 2" id="KW-0808">Transferase</keyword>
<name>A0A7Y2LZI3_9MICO</name>
<dbReference type="SUPFAM" id="SSF53756">
    <property type="entry name" value="UDP-Glycosyltransferase/glycogen phosphorylase"/>
    <property type="match status" value="1"/>
</dbReference>
<dbReference type="PANTHER" id="PTHR46401">
    <property type="entry name" value="GLYCOSYLTRANSFERASE WBBK-RELATED"/>
    <property type="match status" value="1"/>
</dbReference>
<dbReference type="GO" id="GO:0016757">
    <property type="term" value="F:glycosyltransferase activity"/>
    <property type="evidence" value="ECO:0007669"/>
    <property type="project" value="TreeGrafter"/>
</dbReference>
<evidence type="ECO:0000313" key="2">
    <source>
        <dbReference type="EMBL" id="NNH03392.1"/>
    </source>
</evidence>
<reference evidence="2 3" key="1">
    <citation type="submission" date="2020-05" db="EMBL/GenBank/DDBJ databases">
        <title>MicrobeNet Type strains.</title>
        <authorList>
            <person name="Nicholson A.C."/>
        </authorList>
    </citation>
    <scope>NUCLEOTIDE SEQUENCE [LARGE SCALE GENOMIC DNA]</scope>
    <source>
        <strain evidence="2 3">JCM 14282</strain>
    </source>
</reference>
<dbReference type="GO" id="GO:0009103">
    <property type="term" value="P:lipopolysaccharide biosynthetic process"/>
    <property type="evidence" value="ECO:0007669"/>
    <property type="project" value="TreeGrafter"/>
</dbReference>
<keyword evidence="3" id="KW-1185">Reference proteome</keyword>
<proteinExistence type="predicted"/>
<dbReference type="PANTHER" id="PTHR46401:SF2">
    <property type="entry name" value="GLYCOSYLTRANSFERASE WBBK-RELATED"/>
    <property type="match status" value="1"/>
</dbReference>
<organism evidence="2 3">
    <name type="scientific">Microbacterium ulmi</name>
    <dbReference type="NCBI Taxonomy" id="179095"/>
    <lineage>
        <taxon>Bacteria</taxon>
        <taxon>Bacillati</taxon>
        <taxon>Actinomycetota</taxon>
        <taxon>Actinomycetes</taxon>
        <taxon>Micrococcales</taxon>
        <taxon>Microbacteriaceae</taxon>
        <taxon>Microbacterium</taxon>
    </lineage>
</organism>
<sequence length="371" mass="38659">MTTTLRVVLDQLVAPTDPDLRTASRELAQALVQTAPRGCVVEAVVPSASEATDVGDLVAGLADVRKTALARRELAAAVQLGAPTGIGGGMIHSPSLFAPLVRHDRVHDNDQTVVTLWDLRPWEAPDELPRATAMWHRAMLKRAVKYADAVVVPTHAVASRLAELAPKLGDRVRVIAGAAPAGFSVPRDDVGRRRALGLPEGFILLSGGMAPSDGLERGFAAIAASGLDVPVVVIDAAEGEEPAIAELASASGIPETHVHVRCALDTADRAAVFGAAVVFGAPSRRTAFPWRVVEALALGVPVVAADSAVHVEVIVDGGILVEDRDAAAAALVSALGSTSAAERLAVLASDRGRAFSWREAATRVWELHAEL</sequence>
<dbReference type="Gene3D" id="3.40.50.2000">
    <property type="entry name" value="Glycogen Phosphorylase B"/>
    <property type="match status" value="2"/>
</dbReference>
<dbReference type="Proteomes" id="UP000543598">
    <property type="component" value="Unassembled WGS sequence"/>
</dbReference>
<comment type="caution">
    <text evidence="2">The sequence shown here is derived from an EMBL/GenBank/DDBJ whole genome shotgun (WGS) entry which is preliminary data.</text>
</comment>
<dbReference type="RefSeq" id="WP_167038887.1">
    <property type="nucleotide sequence ID" value="NZ_BAAANA010000001.1"/>
</dbReference>
<evidence type="ECO:0000256" key="1">
    <source>
        <dbReference type="ARBA" id="ARBA00022679"/>
    </source>
</evidence>
<gene>
    <name evidence="2" type="ORF">HLA99_05955</name>
</gene>
<accession>A0A7Y2LZI3</accession>
<dbReference type="Pfam" id="PF13692">
    <property type="entry name" value="Glyco_trans_1_4"/>
    <property type="match status" value="1"/>
</dbReference>
<dbReference type="AlphaFoldDB" id="A0A7Y2LZI3"/>